<proteinExistence type="inferred from homology"/>
<feature type="transmembrane region" description="Helical" evidence="13">
    <location>
        <begin position="47"/>
        <end position="70"/>
    </location>
</feature>
<evidence type="ECO:0000256" key="1">
    <source>
        <dbReference type="ARBA" id="ARBA00001970"/>
    </source>
</evidence>
<dbReference type="SUPFAM" id="SSF81342">
    <property type="entry name" value="Transmembrane di-heme cytochromes"/>
    <property type="match status" value="1"/>
</dbReference>
<accession>A0ABW5QJS8</accession>
<keyword evidence="10" id="KW-0408">Iron</keyword>
<keyword evidence="5" id="KW-0349">Heme</keyword>
<feature type="transmembrane region" description="Helical" evidence="13">
    <location>
        <begin position="12"/>
        <end position="35"/>
    </location>
</feature>
<reference evidence="16" key="1">
    <citation type="journal article" date="2019" name="Int. J. Syst. Evol. Microbiol.">
        <title>The Global Catalogue of Microorganisms (GCM) 10K type strain sequencing project: providing services to taxonomists for standard genome sequencing and annotation.</title>
        <authorList>
            <consortium name="The Broad Institute Genomics Platform"/>
            <consortium name="The Broad Institute Genome Sequencing Center for Infectious Disease"/>
            <person name="Wu L."/>
            <person name="Ma J."/>
        </authorList>
    </citation>
    <scope>NUCLEOTIDE SEQUENCE [LARGE SCALE GENOMIC DNA]</scope>
    <source>
        <strain evidence="16">CCM 7427</strain>
    </source>
</reference>
<keyword evidence="16" id="KW-1185">Reference proteome</keyword>
<comment type="subcellular location">
    <subcellularLocation>
        <location evidence="2">Cell membrane</location>
        <topology evidence="2">Multi-pass membrane protein</topology>
    </subcellularLocation>
</comment>
<comment type="caution">
    <text evidence="15">The sequence shown here is derived from an EMBL/GenBank/DDBJ whole genome shotgun (WGS) entry which is preliminary data.</text>
</comment>
<evidence type="ECO:0000313" key="16">
    <source>
        <dbReference type="Proteomes" id="UP001597521"/>
    </source>
</evidence>
<dbReference type="InterPro" id="IPR052168">
    <property type="entry name" value="Cytochrome_b561_oxidase"/>
</dbReference>
<evidence type="ECO:0000259" key="14">
    <source>
        <dbReference type="Pfam" id="PF01292"/>
    </source>
</evidence>
<evidence type="ECO:0000256" key="7">
    <source>
        <dbReference type="ARBA" id="ARBA00022723"/>
    </source>
</evidence>
<dbReference type="RefSeq" id="WP_386832735.1">
    <property type="nucleotide sequence ID" value="NZ_JBHUNP010000001.1"/>
</dbReference>
<evidence type="ECO:0000313" key="15">
    <source>
        <dbReference type="EMBL" id="MFD2647716.1"/>
    </source>
</evidence>
<dbReference type="EMBL" id="JBHUNP010000001">
    <property type="protein sequence ID" value="MFD2647716.1"/>
    <property type="molecule type" value="Genomic_DNA"/>
</dbReference>
<keyword evidence="9 13" id="KW-1133">Transmembrane helix</keyword>
<evidence type="ECO:0000256" key="11">
    <source>
        <dbReference type="ARBA" id="ARBA00023136"/>
    </source>
</evidence>
<dbReference type="PANTHER" id="PTHR30529">
    <property type="entry name" value="CYTOCHROME B561"/>
    <property type="match status" value="1"/>
</dbReference>
<keyword evidence="7" id="KW-0479">Metal-binding</keyword>
<sequence length="172" mass="18323">MSLKSSPQRYGRMPVVIHWLSALAVVIMLATGLTMDSLGDADPGGILVVHVLVGATLALLTILRIVWWLAIDRQPEAPAGLSPVQVWSARIVHLGLYLTLVVTIASGIATVALTGAAPAIFGGGQLPDFEAVPPFFAHATVSRVLLILAVGHIAAALWHQFIRRDRLLARMS</sequence>
<name>A0ABW5QJS8_9HYPH</name>
<dbReference type="InterPro" id="IPR016174">
    <property type="entry name" value="Di-haem_cyt_TM"/>
</dbReference>
<evidence type="ECO:0000256" key="12">
    <source>
        <dbReference type="ARBA" id="ARBA00037975"/>
    </source>
</evidence>
<dbReference type="Proteomes" id="UP001597521">
    <property type="component" value="Unassembled WGS sequence"/>
</dbReference>
<dbReference type="Pfam" id="PF01292">
    <property type="entry name" value="Ni_hydr_CYTB"/>
    <property type="match status" value="1"/>
</dbReference>
<feature type="domain" description="Cytochrome b561 bacterial/Ni-hydrogenase" evidence="14">
    <location>
        <begin position="10"/>
        <end position="171"/>
    </location>
</feature>
<keyword evidence="8" id="KW-0249">Electron transport</keyword>
<evidence type="ECO:0000256" key="8">
    <source>
        <dbReference type="ARBA" id="ARBA00022982"/>
    </source>
</evidence>
<comment type="cofactor">
    <cofactor evidence="1">
        <name>heme b</name>
        <dbReference type="ChEBI" id="CHEBI:60344"/>
    </cofactor>
</comment>
<feature type="transmembrane region" description="Helical" evidence="13">
    <location>
        <begin position="141"/>
        <end position="162"/>
    </location>
</feature>
<keyword evidence="4" id="KW-1003">Cell membrane</keyword>
<evidence type="ECO:0000256" key="5">
    <source>
        <dbReference type="ARBA" id="ARBA00022617"/>
    </source>
</evidence>
<dbReference type="InterPro" id="IPR011577">
    <property type="entry name" value="Cyt_b561_bac/Ni-Hgenase"/>
</dbReference>
<dbReference type="Gene3D" id="1.20.950.20">
    <property type="entry name" value="Transmembrane di-heme cytochromes, Chain C"/>
    <property type="match status" value="1"/>
</dbReference>
<evidence type="ECO:0000256" key="10">
    <source>
        <dbReference type="ARBA" id="ARBA00023004"/>
    </source>
</evidence>
<evidence type="ECO:0000256" key="4">
    <source>
        <dbReference type="ARBA" id="ARBA00022475"/>
    </source>
</evidence>
<evidence type="ECO:0000256" key="9">
    <source>
        <dbReference type="ARBA" id="ARBA00022989"/>
    </source>
</evidence>
<gene>
    <name evidence="15" type="ORF">ACFSX5_07940</name>
</gene>
<dbReference type="PANTHER" id="PTHR30529:SF1">
    <property type="entry name" value="CYTOCHROME B561 HOMOLOG 2"/>
    <property type="match status" value="1"/>
</dbReference>
<keyword evidence="11 13" id="KW-0472">Membrane</keyword>
<organism evidence="15 16">
    <name type="scientific">Devosia albogilva</name>
    <dbReference type="NCBI Taxonomy" id="429726"/>
    <lineage>
        <taxon>Bacteria</taxon>
        <taxon>Pseudomonadati</taxon>
        <taxon>Pseudomonadota</taxon>
        <taxon>Alphaproteobacteria</taxon>
        <taxon>Hyphomicrobiales</taxon>
        <taxon>Devosiaceae</taxon>
        <taxon>Devosia</taxon>
    </lineage>
</organism>
<evidence type="ECO:0000256" key="13">
    <source>
        <dbReference type="SAM" id="Phobius"/>
    </source>
</evidence>
<protein>
    <submittedName>
        <fullName evidence="15">Cytochrome b</fullName>
    </submittedName>
</protein>
<evidence type="ECO:0000256" key="3">
    <source>
        <dbReference type="ARBA" id="ARBA00022448"/>
    </source>
</evidence>
<keyword evidence="3" id="KW-0813">Transport</keyword>
<comment type="similarity">
    <text evidence="12">Belongs to the cytochrome b561 family.</text>
</comment>
<keyword evidence="6 13" id="KW-0812">Transmembrane</keyword>
<evidence type="ECO:0000256" key="2">
    <source>
        <dbReference type="ARBA" id="ARBA00004651"/>
    </source>
</evidence>
<evidence type="ECO:0000256" key="6">
    <source>
        <dbReference type="ARBA" id="ARBA00022692"/>
    </source>
</evidence>
<feature type="transmembrane region" description="Helical" evidence="13">
    <location>
        <begin position="91"/>
        <end position="121"/>
    </location>
</feature>